<feature type="transmembrane region" description="Helical" evidence="7">
    <location>
        <begin position="33"/>
        <end position="53"/>
    </location>
</feature>
<feature type="transmembrane region" description="Helical" evidence="7">
    <location>
        <begin position="236"/>
        <end position="259"/>
    </location>
</feature>
<evidence type="ECO:0000256" key="5">
    <source>
        <dbReference type="ARBA" id="ARBA00023136"/>
    </source>
</evidence>
<dbReference type="PANTHER" id="PTHR23513:SF11">
    <property type="entry name" value="STAPHYLOFERRIN A TRANSPORTER"/>
    <property type="match status" value="1"/>
</dbReference>
<evidence type="ECO:0000256" key="7">
    <source>
        <dbReference type="SAM" id="Phobius"/>
    </source>
</evidence>
<feature type="region of interest" description="Disordered" evidence="6">
    <location>
        <begin position="426"/>
        <end position="445"/>
    </location>
</feature>
<name>A0A2S3ZGI5_9MICO</name>
<dbReference type="SUPFAM" id="SSF103473">
    <property type="entry name" value="MFS general substrate transporter"/>
    <property type="match status" value="1"/>
</dbReference>
<feature type="compositionally biased region" description="Low complexity" evidence="6">
    <location>
        <begin position="426"/>
        <end position="438"/>
    </location>
</feature>
<dbReference type="GO" id="GO:0022857">
    <property type="term" value="F:transmembrane transporter activity"/>
    <property type="evidence" value="ECO:0007669"/>
    <property type="project" value="InterPro"/>
</dbReference>
<feature type="transmembrane region" description="Helical" evidence="7">
    <location>
        <begin position="184"/>
        <end position="201"/>
    </location>
</feature>
<keyword evidence="3 7" id="KW-0812">Transmembrane</keyword>
<dbReference type="PROSITE" id="PS50850">
    <property type="entry name" value="MFS"/>
    <property type="match status" value="1"/>
</dbReference>
<evidence type="ECO:0000256" key="4">
    <source>
        <dbReference type="ARBA" id="ARBA00022989"/>
    </source>
</evidence>
<dbReference type="InterPro" id="IPR036259">
    <property type="entry name" value="MFS_trans_sf"/>
</dbReference>
<dbReference type="PANTHER" id="PTHR23513">
    <property type="entry name" value="INTEGRAL MEMBRANE EFFLUX PROTEIN-RELATED"/>
    <property type="match status" value="1"/>
</dbReference>
<dbReference type="Gene3D" id="1.20.1250.20">
    <property type="entry name" value="MFS general substrate transporter like domains"/>
    <property type="match status" value="1"/>
</dbReference>
<feature type="transmembrane region" description="Helical" evidence="7">
    <location>
        <begin position="391"/>
        <end position="409"/>
    </location>
</feature>
<keyword evidence="2" id="KW-1003">Cell membrane</keyword>
<dbReference type="Proteomes" id="UP000237104">
    <property type="component" value="Unassembled WGS sequence"/>
</dbReference>
<evidence type="ECO:0000256" key="2">
    <source>
        <dbReference type="ARBA" id="ARBA00022475"/>
    </source>
</evidence>
<dbReference type="OrthoDB" id="4528313at2"/>
<dbReference type="RefSeq" id="WP_103430910.1">
    <property type="nucleotide sequence ID" value="NZ_PPXF01000037.1"/>
</dbReference>
<dbReference type="GO" id="GO:0005886">
    <property type="term" value="C:plasma membrane"/>
    <property type="evidence" value="ECO:0007669"/>
    <property type="project" value="UniProtKB-SubCell"/>
</dbReference>
<gene>
    <name evidence="9" type="ORF">C3B59_08525</name>
</gene>
<dbReference type="EMBL" id="PPXF01000037">
    <property type="protein sequence ID" value="POH66453.1"/>
    <property type="molecule type" value="Genomic_DNA"/>
</dbReference>
<feature type="transmembrane region" description="Helical" evidence="7">
    <location>
        <begin position="115"/>
        <end position="137"/>
    </location>
</feature>
<dbReference type="InterPro" id="IPR011701">
    <property type="entry name" value="MFS"/>
</dbReference>
<comment type="caution">
    <text evidence="9">The sequence shown here is derived from an EMBL/GenBank/DDBJ whole genome shotgun (WGS) entry which is preliminary data.</text>
</comment>
<proteinExistence type="predicted"/>
<keyword evidence="4 7" id="KW-1133">Transmembrane helix</keyword>
<dbReference type="InterPro" id="IPR020846">
    <property type="entry name" value="MFS_dom"/>
</dbReference>
<dbReference type="Pfam" id="PF07690">
    <property type="entry name" value="MFS_1"/>
    <property type="match status" value="1"/>
</dbReference>
<keyword evidence="5 7" id="KW-0472">Membrane</keyword>
<feature type="transmembrane region" description="Helical" evidence="7">
    <location>
        <begin position="59"/>
        <end position="81"/>
    </location>
</feature>
<sequence>MATRGRTSQDRAPGGAGPFAFAPFRWLLTARTIATLGNAAAPIALAFAVLDLTGSAVDLGIVVASRSLANVAVLLFGGVIADRLPKHLLLVGTSLAAAATQAVVAALVLSGSATIPLLVVLSILNGAVAAVSFPASAAIVPQTVPVTELRPANALLRLSLNGGAILGASLGAILIAAVGPGWGLALNAASFALAGIVFAFVRTPDAQRTVATGGAAPPASVFRELREGWQEFSSRTWVWVVVAQFALVNAAFVGAIAVLGPLVADESFGRAAWGLIIAAETVGLALGGMLALRWRPRHALGIGVGLVAVTAVPIVGLALVPLVPLLVMAFLIGGVAIEQFGVAWDQSLQQNIPQGKLARVYSYDAVGSFIAIPVGEILVGPLAHLWGTTPVLLGCAAVIVVASLAALSVRSVRRLTVGVPPADAPPAVAAGTDAAVPADPAPSQP</sequence>
<comment type="subcellular location">
    <subcellularLocation>
        <location evidence="1">Cell membrane</location>
        <topology evidence="1">Multi-pass membrane protein</topology>
    </subcellularLocation>
</comment>
<evidence type="ECO:0000313" key="10">
    <source>
        <dbReference type="Proteomes" id="UP000237104"/>
    </source>
</evidence>
<accession>A0A2S3ZGI5</accession>
<evidence type="ECO:0000256" key="6">
    <source>
        <dbReference type="SAM" id="MobiDB-lite"/>
    </source>
</evidence>
<evidence type="ECO:0000313" key="9">
    <source>
        <dbReference type="EMBL" id="POH66453.1"/>
    </source>
</evidence>
<evidence type="ECO:0000259" key="8">
    <source>
        <dbReference type="PROSITE" id="PS50850"/>
    </source>
</evidence>
<dbReference type="CDD" id="cd06173">
    <property type="entry name" value="MFS_MefA_like"/>
    <property type="match status" value="1"/>
</dbReference>
<feature type="transmembrane region" description="Helical" evidence="7">
    <location>
        <begin position="325"/>
        <end position="344"/>
    </location>
</feature>
<organism evidence="9 10">
    <name type="scientific">Cryobacterium zongtaii</name>
    <dbReference type="NCBI Taxonomy" id="1259217"/>
    <lineage>
        <taxon>Bacteria</taxon>
        <taxon>Bacillati</taxon>
        <taxon>Actinomycetota</taxon>
        <taxon>Actinomycetes</taxon>
        <taxon>Micrococcales</taxon>
        <taxon>Microbacteriaceae</taxon>
        <taxon>Cryobacterium</taxon>
    </lineage>
</organism>
<feature type="transmembrane region" description="Helical" evidence="7">
    <location>
        <begin position="365"/>
        <end position="385"/>
    </location>
</feature>
<reference evidence="9 10" key="1">
    <citation type="submission" date="2018-01" db="EMBL/GenBank/DDBJ databases">
        <title>Cryobacterium sp. nov., from glaciers in China.</title>
        <authorList>
            <person name="Liu Q."/>
            <person name="Xin Y.-H."/>
        </authorList>
    </citation>
    <scope>NUCLEOTIDE SEQUENCE [LARGE SCALE GENOMIC DNA]</scope>
    <source>
        <strain evidence="9 10">TMB1-8</strain>
    </source>
</reference>
<feature type="transmembrane region" description="Helical" evidence="7">
    <location>
        <begin position="271"/>
        <end position="292"/>
    </location>
</feature>
<evidence type="ECO:0000256" key="3">
    <source>
        <dbReference type="ARBA" id="ARBA00022692"/>
    </source>
</evidence>
<feature type="transmembrane region" description="Helical" evidence="7">
    <location>
        <begin position="158"/>
        <end position="178"/>
    </location>
</feature>
<feature type="transmembrane region" description="Helical" evidence="7">
    <location>
        <begin position="299"/>
        <end position="319"/>
    </location>
</feature>
<evidence type="ECO:0000256" key="1">
    <source>
        <dbReference type="ARBA" id="ARBA00004651"/>
    </source>
</evidence>
<protein>
    <submittedName>
        <fullName evidence="9">MFS transporter</fullName>
    </submittedName>
</protein>
<feature type="domain" description="Major facilitator superfamily (MFS) profile" evidence="8">
    <location>
        <begin position="18"/>
        <end position="414"/>
    </location>
</feature>
<dbReference type="AlphaFoldDB" id="A0A2S3ZGI5"/>
<feature type="transmembrane region" description="Helical" evidence="7">
    <location>
        <begin position="88"/>
        <end position="109"/>
    </location>
</feature>